<gene>
    <name evidence="1" type="ORF">A3B23_02855</name>
</gene>
<dbReference type="SUPFAM" id="SSF52833">
    <property type="entry name" value="Thioredoxin-like"/>
    <property type="match status" value="1"/>
</dbReference>
<dbReference type="InterPro" id="IPR036249">
    <property type="entry name" value="Thioredoxin-like_sf"/>
</dbReference>
<evidence type="ECO:0000313" key="2">
    <source>
        <dbReference type="Proteomes" id="UP000178744"/>
    </source>
</evidence>
<dbReference type="EMBL" id="MHIY01000015">
    <property type="protein sequence ID" value="OGY59805.1"/>
    <property type="molecule type" value="Genomic_DNA"/>
</dbReference>
<evidence type="ECO:0008006" key="3">
    <source>
        <dbReference type="Google" id="ProtNLM"/>
    </source>
</evidence>
<reference evidence="1 2" key="1">
    <citation type="journal article" date="2016" name="Nat. Commun.">
        <title>Thousands of microbial genomes shed light on interconnected biogeochemical processes in an aquifer system.</title>
        <authorList>
            <person name="Anantharaman K."/>
            <person name="Brown C.T."/>
            <person name="Hug L.A."/>
            <person name="Sharon I."/>
            <person name="Castelle C.J."/>
            <person name="Probst A.J."/>
            <person name="Thomas B.C."/>
            <person name="Singh A."/>
            <person name="Wilkins M.J."/>
            <person name="Karaoz U."/>
            <person name="Brodie E.L."/>
            <person name="Williams K.H."/>
            <person name="Hubbard S.S."/>
            <person name="Banfield J.F."/>
        </authorList>
    </citation>
    <scope>NUCLEOTIDE SEQUENCE [LARGE SCALE GENOMIC DNA]</scope>
</reference>
<dbReference type="AlphaFoldDB" id="A0A1G1Z5C2"/>
<proteinExistence type="predicted"/>
<accession>A0A1G1Z5C2</accession>
<sequence length="92" mass="10616">MNNLVEFYGEECPHCVRMVPLVERLEKEEGLKVNRFEVWHNDSNLEKMKGYDKGLCGGVPFFFNTETKAYICGETDYESFKAWARPGGEKTA</sequence>
<name>A0A1G1Z5C2_9BACT</name>
<dbReference type="STRING" id="1797690.A3B23_02855"/>
<protein>
    <recommendedName>
        <fullName evidence="3">Thioredoxin domain-containing protein</fullName>
    </recommendedName>
</protein>
<evidence type="ECO:0000313" key="1">
    <source>
        <dbReference type="EMBL" id="OGY59805.1"/>
    </source>
</evidence>
<comment type="caution">
    <text evidence="1">The sequence shown here is derived from an EMBL/GenBank/DDBJ whole genome shotgun (WGS) entry which is preliminary data.</text>
</comment>
<organism evidence="1 2">
    <name type="scientific">Candidatus Colwellbacteria bacterium RIFCSPLOWO2_01_FULL_48_10</name>
    <dbReference type="NCBI Taxonomy" id="1797690"/>
    <lineage>
        <taxon>Bacteria</taxon>
        <taxon>Candidatus Colwelliibacteriota</taxon>
    </lineage>
</organism>
<dbReference type="Proteomes" id="UP000178744">
    <property type="component" value="Unassembled WGS sequence"/>
</dbReference>
<dbReference type="CDD" id="cd01659">
    <property type="entry name" value="TRX_superfamily"/>
    <property type="match status" value="1"/>
</dbReference>
<dbReference type="Gene3D" id="3.40.30.10">
    <property type="entry name" value="Glutaredoxin"/>
    <property type="match status" value="1"/>
</dbReference>